<comment type="caution">
    <text evidence="1">The sequence shown here is derived from an EMBL/GenBank/DDBJ whole genome shotgun (WGS) entry which is preliminary data.</text>
</comment>
<name>A0AA38CMV7_TAXCH</name>
<dbReference type="AlphaFoldDB" id="A0AA38CMV7"/>
<protein>
    <submittedName>
        <fullName evidence="1">Uncharacterized protein</fullName>
    </submittedName>
</protein>
<gene>
    <name evidence="1" type="ORF">KI387_008019</name>
</gene>
<dbReference type="EMBL" id="JAHRHJ020000008">
    <property type="protein sequence ID" value="KAH9303615.1"/>
    <property type="molecule type" value="Genomic_DNA"/>
</dbReference>
<keyword evidence="2" id="KW-1185">Reference proteome</keyword>
<accession>A0AA38CMV7</accession>
<evidence type="ECO:0000313" key="2">
    <source>
        <dbReference type="Proteomes" id="UP000824469"/>
    </source>
</evidence>
<dbReference type="Proteomes" id="UP000824469">
    <property type="component" value="Unassembled WGS sequence"/>
</dbReference>
<evidence type="ECO:0000313" key="1">
    <source>
        <dbReference type="EMBL" id="KAH9303615.1"/>
    </source>
</evidence>
<sequence length="79" mass="8683">ALGTALPNLKYFSEAFVATRHISEMIERVPDIDCDDNRGIIVALFSLHLQGRGLYYVDSEGGRLKGMCFSAGSGYAYAY</sequence>
<feature type="non-terminal residue" evidence="1">
    <location>
        <position position="79"/>
    </location>
</feature>
<organism evidence="1 2">
    <name type="scientific">Taxus chinensis</name>
    <name type="common">Chinese yew</name>
    <name type="synonym">Taxus wallichiana var. chinensis</name>
    <dbReference type="NCBI Taxonomy" id="29808"/>
    <lineage>
        <taxon>Eukaryota</taxon>
        <taxon>Viridiplantae</taxon>
        <taxon>Streptophyta</taxon>
        <taxon>Embryophyta</taxon>
        <taxon>Tracheophyta</taxon>
        <taxon>Spermatophyta</taxon>
        <taxon>Pinopsida</taxon>
        <taxon>Pinidae</taxon>
        <taxon>Conifers II</taxon>
        <taxon>Cupressales</taxon>
        <taxon>Taxaceae</taxon>
        <taxon>Taxus</taxon>
    </lineage>
</organism>
<reference evidence="1 2" key="1">
    <citation type="journal article" date="2021" name="Nat. Plants">
        <title>The Taxus genome provides insights into paclitaxel biosynthesis.</title>
        <authorList>
            <person name="Xiong X."/>
            <person name="Gou J."/>
            <person name="Liao Q."/>
            <person name="Li Y."/>
            <person name="Zhou Q."/>
            <person name="Bi G."/>
            <person name="Li C."/>
            <person name="Du R."/>
            <person name="Wang X."/>
            <person name="Sun T."/>
            <person name="Guo L."/>
            <person name="Liang H."/>
            <person name="Lu P."/>
            <person name="Wu Y."/>
            <person name="Zhang Z."/>
            <person name="Ro D.K."/>
            <person name="Shang Y."/>
            <person name="Huang S."/>
            <person name="Yan J."/>
        </authorList>
    </citation>
    <scope>NUCLEOTIDE SEQUENCE [LARGE SCALE GENOMIC DNA]</scope>
    <source>
        <strain evidence="1">Ta-2019</strain>
    </source>
</reference>
<proteinExistence type="predicted"/>
<feature type="non-terminal residue" evidence="1">
    <location>
        <position position="1"/>
    </location>
</feature>